<sequence>MVKKMNKRQKKKYMDRRYEIVEGEPFCFHLFETGDVVMWTGEIYQKTGGRVFRNSDGIEQIVRKKDLKRSYKKFK</sequence>
<evidence type="ECO:0000313" key="2">
    <source>
        <dbReference type="Proteomes" id="UP000287605"/>
    </source>
</evidence>
<evidence type="ECO:0000313" key="1">
    <source>
        <dbReference type="EMBL" id="RSU12237.1"/>
    </source>
</evidence>
<dbReference type="AlphaFoldDB" id="A0A430AW05"/>
<dbReference type="Proteomes" id="UP000287605">
    <property type="component" value="Unassembled WGS sequence"/>
</dbReference>
<reference evidence="1 2" key="1">
    <citation type="submission" date="2017-05" db="EMBL/GenBank/DDBJ databases">
        <title>Vagococcus spp. assemblies.</title>
        <authorList>
            <person name="Gulvik C.A."/>
        </authorList>
    </citation>
    <scope>NUCLEOTIDE SEQUENCE [LARGE SCALE GENOMIC DNA]</scope>
    <source>
        <strain evidence="1 2">CCUG 51432</strain>
    </source>
</reference>
<proteinExistence type="predicted"/>
<accession>A0A430AW05</accession>
<keyword evidence="2" id="KW-1185">Reference proteome</keyword>
<dbReference type="EMBL" id="NGKA01000008">
    <property type="protein sequence ID" value="RSU12237.1"/>
    <property type="molecule type" value="Genomic_DNA"/>
</dbReference>
<gene>
    <name evidence="1" type="ORF">CBF29_06465</name>
</gene>
<protein>
    <submittedName>
        <fullName evidence="1">Uncharacterized protein</fullName>
    </submittedName>
</protein>
<comment type="caution">
    <text evidence="1">The sequence shown here is derived from an EMBL/GenBank/DDBJ whole genome shotgun (WGS) entry which is preliminary data.</text>
</comment>
<name>A0A430AW05_9ENTE</name>
<organism evidence="1 2">
    <name type="scientific">Vagococcus elongatus</name>
    <dbReference type="NCBI Taxonomy" id="180344"/>
    <lineage>
        <taxon>Bacteria</taxon>
        <taxon>Bacillati</taxon>
        <taxon>Bacillota</taxon>
        <taxon>Bacilli</taxon>
        <taxon>Lactobacillales</taxon>
        <taxon>Enterococcaceae</taxon>
        <taxon>Vagococcus</taxon>
    </lineage>
</organism>